<accession>A0ABV8XNI5</accession>
<name>A0ABV8XNI5_9DEIO</name>
<dbReference type="EMBL" id="JBHSEH010000017">
    <property type="protein sequence ID" value="MFC4427141.1"/>
    <property type="molecule type" value="Genomic_DNA"/>
</dbReference>
<proteinExistence type="predicted"/>
<protein>
    <submittedName>
        <fullName evidence="1">Uncharacterized protein</fullName>
    </submittedName>
</protein>
<organism evidence="1 2">
    <name type="scientific">Deinococcus navajonensis</name>
    <dbReference type="NCBI Taxonomy" id="309884"/>
    <lineage>
        <taxon>Bacteria</taxon>
        <taxon>Thermotogati</taxon>
        <taxon>Deinococcota</taxon>
        <taxon>Deinococci</taxon>
        <taxon>Deinococcales</taxon>
        <taxon>Deinococcaceae</taxon>
        <taxon>Deinococcus</taxon>
    </lineage>
</organism>
<reference evidence="2" key="1">
    <citation type="journal article" date="2019" name="Int. J. Syst. Evol. Microbiol.">
        <title>The Global Catalogue of Microorganisms (GCM) 10K type strain sequencing project: providing services to taxonomists for standard genome sequencing and annotation.</title>
        <authorList>
            <consortium name="The Broad Institute Genomics Platform"/>
            <consortium name="The Broad Institute Genome Sequencing Center for Infectious Disease"/>
            <person name="Wu L."/>
            <person name="Ma J."/>
        </authorList>
    </citation>
    <scope>NUCLEOTIDE SEQUENCE [LARGE SCALE GENOMIC DNA]</scope>
    <source>
        <strain evidence="2">CCUG 56029</strain>
    </source>
</reference>
<evidence type="ECO:0000313" key="1">
    <source>
        <dbReference type="EMBL" id="MFC4427141.1"/>
    </source>
</evidence>
<gene>
    <name evidence="1" type="ORF">ACFOZ9_13070</name>
</gene>
<keyword evidence="2" id="KW-1185">Reference proteome</keyword>
<evidence type="ECO:0000313" key="2">
    <source>
        <dbReference type="Proteomes" id="UP001595998"/>
    </source>
</evidence>
<sequence>MFASLTTEAARSVTAAPLIDPRLADTPVKRQQLNYLVRCALRAGEALQTTSRGVLYTFKGEIGLAPGWTDRALTPTEQRWVSACMLAHVNYFGKHVKVLMEARDVAPVPFLTRSQADHRTYSLFEGAFFGNLFTAAPVAYACQGKKTAVQRANPVIRDRVCTQPARTVSGRVRLSVCGFVVTGPCEEPGALVGGGRAYHEVINVYLRPRAR</sequence>
<comment type="caution">
    <text evidence="1">The sequence shown here is derived from an EMBL/GenBank/DDBJ whole genome shotgun (WGS) entry which is preliminary data.</text>
</comment>
<dbReference type="RefSeq" id="WP_380040333.1">
    <property type="nucleotide sequence ID" value="NZ_JBHSEH010000017.1"/>
</dbReference>
<dbReference type="Proteomes" id="UP001595998">
    <property type="component" value="Unassembled WGS sequence"/>
</dbReference>